<accession>A0A3M7RB86</accession>
<comment type="caution">
    <text evidence="1">The sequence shown here is derived from an EMBL/GenBank/DDBJ whole genome shotgun (WGS) entry which is preliminary data.</text>
</comment>
<gene>
    <name evidence="1" type="ORF">BpHYR1_015229</name>
</gene>
<reference evidence="1 2" key="1">
    <citation type="journal article" date="2018" name="Sci. Rep.">
        <title>Genomic signatures of local adaptation to the degree of environmental predictability in rotifers.</title>
        <authorList>
            <person name="Franch-Gras L."/>
            <person name="Hahn C."/>
            <person name="Garcia-Roger E.M."/>
            <person name="Carmona M.J."/>
            <person name="Serra M."/>
            <person name="Gomez A."/>
        </authorList>
    </citation>
    <scope>NUCLEOTIDE SEQUENCE [LARGE SCALE GENOMIC DNA]</scope>
    <source>
        <strain evidence="1">HYR1</strain>
    </source>
</reference>
<evidence type="ECO:0000313" key="1">
    <source>
        <dbReference type="EMBL" id="RNA20806.1"/>
    </source>
</evidence>
<protein>
    <submittedName>
        <fullName evidence="1">Uncharacterized protein</fullName>
    </submittedName>
</protein>
<dbReference type="EMBL" id="REGN01003777">
    <property type="protein sequence ID" value="RNA20806.1"/>
    <property type="molecule type" value="Genomic_DNA"/>
</dbReference>
<sequence length="172" mass="20640">MVPTSKDYLEKLSVQELVNLIKTQNGFFENEFQKLDDDSELVSCTEAEQMEWLQMFKRSEEGAKSILQDVLRGNLGFGLRETRIINFKVDDIPKLYGNDRDKVDEWIYLVETYKKRQHNEIPDNIKKIDKIDEFELVWFFLEALDPKKLLSNFLRRYLFSPKRTNRFLFKKN</sequence>
<dbReference type="OrthoDB" id="10156350at2759"/>
<dbReference type="AlphaFoldDB" id="A0A3M7RB86"/>
<name>A0A3M7RB86_BRAPC</name>
<organism evidence="1 2">
    <name type="scientific">Brachionus plicatilis</name>
    <name type="common">Marine rotifer</name>
    <name type="synonym">Brachionus muelleri</name>
    <dbReference type="NCBI Taxonomy" id="10195"/>
    <lineage>
        <taxon>Eukaryota</taxon>
        <taxon>Metazoa</taxon>
        <taxon>Spiralia</taxon>
        <taxon>Gnathifera</taxon>
        <taxon>Rotifera</taxon>
        <taxon>Eurotatoria</taxon>
        <taxon>Monogononta</taxon>
        <taxon>Pseudotrocha</taxon>
        <taxon>Ploima</taxon>
        <taxon>Brachionidae</taxon>
        <taxon>Brachionus</taxon>
    </lineage>
</organism>
<keyword evidence="2" id="KW-1185">Reference proteome</keyword>
<evidence type="ECO:0000313" key="2">
    <source>
        <dbReference type="Proteomes" id="UP000276133"/>
    </source>
</evidence>
<dbReference type="Proteomes" id="UP000276133">
    <property type="component" value="Unassembled WGS sequence"/>
</dbReference>
<proteinExistence type="predicted"/>